<protein>
    <submittedName>
        <fullName evidence="2">Uncharacterized protein</fullName>
    </submittedName>
</protein>
<proteinExistence type="predicted"/>
<keyword evidence="3" id="KW-1185">Reference proteome</keyword>
<gene>
    <name evidence="2" type="ORF">Hs20B_14960</name>
</gene>
<organism evidence="2 3">
    <name type="scientific">Pseudolactococcus insecticola</name>
    <dbReference type="NCBI Taxonomy" id="2709158"/>
    <lineage>
        <taxon>Bacteria</taxon>
        <taxon>Bacillati</taxon>
        <taxon>Bacillota</taxon>
        <taxon>Bacilli</taxon>
        <taxon>Lactobacillales</taxon>
        <taxon>Streptococcaceae</taxon>
        <taxon>Pseudolactococcus</taxon>
    </lineage>
</organism>
<evidence type="ECO:0000313" key="2">
    <source>
        <dbReference type="EMBL" id="GFH41098.1"/>
    </source>
</evidence>
<sequence length="63" mass="6701">MQKWGWGFVSLGLLIFITTLQSKGAFVIVSLLVIILGIGMIVVGGRNGKLADKSEKGDDNGTH</sequence>
<dbReference type="AlphaFoldDB" id="A0A6A0B9I3"/>
<keyword evidence="1" id="KW-0472">Membrane</keyword>
<evidence type="ECO:0000256" key="1">
    <source>
        <dbReference type="SAM" id="Phobius"/>
    </source>
</evidence>
<evidence type="ECO:0000313" key="3">
    <source>
        <dbReference type="Proteomes" id="UP000475928"/>
    </source>
</evidence>
<feature type="transmembrane region" description="Helical" evidence="1">
    <location>
        <begin position="24"/>
        <end position="43"/>
    </location>
</feature>
<dbReference type="EMBL" id="BLLH01000009">
    <property type="protein sequence ID" value="GFH41098.1"/>
    <property type="molecule type" value="Genomic_DNA"/>
</dbReference>
<dbReference type="Proteomes" id="UP000475928">
    <property type="component" value="Unassembled WGS sequence"/>
</dbReference>
<dbReference type="RefSeq" id="WP_172357260.1">
    <property type="nucleotide sequence ID" value="NZ_BLLH01000009.1"/>
</dbReference>
<keyword evidence="1" id="KW-0812">Transmembrane</keyword>
<reference evidence="2 3" key="1">
    <citation type="submission" date="2020-02" db="EMBL/GenBank/DDBJ databases">
        <title>Draft genome sequence of Lactococcus sp. Hs20B0-1.</title>
        <authorList>
            <person name="Noda S."/>
            <person name="Yuki M."/>
            <person name="Ohkuma M."/>
        </authorList>
    </citation>
    <scope>NUCLEOTIDE SEQUENCE [LARGE SCALE GENOMIC DNA]</scope>
    <source>
        <strain evidence="2 3">Hs20B0-1</strain>
    </source>
</reference>
<comment type="caution">
    <text evidence="2">The sequence shown here is derived from an EMBL/GenBank/DDBJ whole genome shotgun (WGS) entry which is preliminary data.</text>
</comment>
<name>A0A6A0B9I3_9LACT</name>
<keyword evidence="1" id="KW-1133">Transmembrane helix</keyword>
<accession>A0A6A0B9I3</accession>